<dbReference type="AlphaFoldDB" id="A0A2G1VM87"/>
<dbReference type="GO" id="GO:0003677">
    <property type="term" value="F:DNA binding"/>
    <property type="evidence" value="ECO:0007669"/>
    <property type="project" value="InterPro"/>
</dbReference>
<dbReference type="Proteomes" id="UP000229433">
    <property type="component" value="Unassembled WGS sequence"/>
</dbReference>
<dbReference type="SUPFAM" id="SSF47413">
    <property type="entry name" value="lambda repressor-like DNA-binding domains"/>
    <property type="match status" value="1"/>
</dbReference>
<comment type="caution">
    <text evidence="1">The sequence shown here is derived from an EMBL/GenBank/DDBJ whole genome shotgun (WGS) entry which is preliminary data.</text>
</comment>
<evidence type="ECO:0008006" key="3">
    <source>
        <dbReference type="Google" id="ProtNLM"/>
    </source>
</evidence>
<accession>A0A2G1VM87</accession>
<proteinExistence type="predicted"/>
<dbReference type="InterPro" id="IPR010982">
    <property type="entry name" value="Lambda_DNA-bd_dom_sf"/>
</dbReference>
<evidence type="ECO:0000313" key="2">
    <source>
        <dbReference type="Proteomes" id="UP000229433"/>
    </source>
</evidence>
<dbReference type="EMBL" id="NQXA01000026">
    <property type="protein sequence ID" value="PHQ27885.1"/>
    <property type="molecule type" value="Genomic_DNA"/>
</dbReference>
<name>A0A2G1VM87_9FLAO</name>
<sequence length="98" mass="11404">MYTDHKMFELLEILKAQGSIRFDKEFCEACDILPQNLSRVRNGDAHFTPDHIRRVCSIFIVNVNWVFGLEEQIFRGVPNVNRKVNPTKSNRPSDNVLN</sequence>
<gene>
    <name evidence="1" type="ORF">CJ305_17930</name>
</gene>
<protein>
    <recommendedName>
        <fullName evidence="3">XRE family transcriptional regulator</fullName>
    </recommendedName>
</protein>
<keyword evidence="2" id="KW-1185">Reference proteome</keyword>
<reference evidence="1 2" key="1">
    <citation type="submission" date="2017-08" db="EMBL/GenBank/DDBJ databases">
        <title>The whole genome shortgun sequences of strain Leeuwenhoekiella nanhaiensis G18 from the South China Sea.</title>
        <authorList>
            <person name="Liu Q."/>
        </authorList>
    </citation>
    <scope>NUCLEOTIDE SEQUENCE [LARGE SCALE GENOMIC DNA]</scope>
    <source>
        <strain evidence="1 2">G18</strain>
    </source>
</reference>
<evidence type="ECO:0000313" key="1">
    <source>
        <dbReference type="EMBL" id="PHQ27885.1"/>
    </source>
</evidence>
<organism evidence="1 2">
    <name type="scientific">Leeuwenhoekiella nanhaiensis</name>
    <dbReference type="NCBI Taxonomy" id="1655491"/>
    <lineage>
        <taxon>Bacteria</taxon>
        <taxon>Pseudomonadati</taxon>
        <taxon>Bacteroidota</taxon>
        <taxon>Flavobacteriia</taxon>
        <taxon>Flavobacteriales</taxon>
        <taxon>Flavobacteriaceae</taxon>
        <taxon>Leeuwenhoekiella</taxon>
    </lineage>
</organism>